<keyword evidence="2" id="KW-0472">Membrane</keyword>
<name>A0A167CIJ6_COLIC</name>
<feature type="compositionally biased region" description="Basic and acidic residues" evidence="1">
    <location>
        <begin position="46"/>
        <end position="60"/>
    </location>
</feature>
<keyword evidence="2" id="KW-1133">Transmembrane helix</keyword>
<evidence type="ECO:0000256" key="1">
    <source>
        <dbReference type="SAM" id="MobiDB-lite"/>
    </source>
</evidence>
<feature type="region of interest" description="Disordered" evidence="1">
    <location>
        <begin position="1"/>
        <end position="90"/>
    </location>
</feature>
<dbReference type="AlphaFoldDB" id="A0A167CIJ6"/>
<comment type="caution">
    <text evidence="3">The sequence shown here is derived from an EMBL/GenBank/DDBJ whole genome shotgun (WGS) entry which is preliminary data.</text>
</comment>
<feature type="region of interest" description="Disordered" evidence="1">
    <location>
        <begin position="112"/>
        <end position="158"/>
    </location>
</feature>
<feature type="transmembrane region" description="Helical" evidence="2">
    <location>
        <begin position="229"/>
        <end position="250"/>
    </location>
</feature>
<keyword evidence="2" id="KW-0812">Transmembrane</keyword>
<evidence type="ECO:0000256" key="2">
    <source>
        <dbReference type="SAM" id="Phobius"/>
    </source>
</evidence>
<evidence type="ECO:0000313" key="4">
    <source>
        <dbReference type="Proteomes" id="UP000076584"/>
    </source>
</evidence>
<feature type="compositionally biased region" description="Basic and acidic residues" evidence="1">
    <location>
        <begin position="1"/>
        <end position="10"/>
    </location>
</feature>
<evidence type="ECO:0000313" key="3">
    <source>
        <dbReference type="EMBL" id="KZL82637.1"/>
    </source>
</evidence>
<dbReference type="Proteomes" id="UP000076584">
    <property type="component" value="Unassembled WGS sequence"/>
</dbReference>
<feature type="compositionally biased region" description="Polar residues" evidence="1">
    <location>
        <begin position="61"/>
        <end position="90"/>
    </location>
</feature>
<dbReference type="EMBL" id="LFIW01001378">
    <property type="protein sequence ID" value="KZL82637.1"/>
    <property type="molecule type" value="Genomic_DNA"/>
</dbReference>
<feature type="transmembrane region" description="Helical" evidence="2">
    <location>
        <begin position="197"/>
        <end position="217"/>
    </location>
</feature>
<organism evidence="3 4">
    <name type="scientific">Colletotrichum incanum</name>
    <name type="common">Soybean anthracnose fungus</name>
    <dbReference type="NCBI Taxonomy" id="1573173"/>
    <lineage>
        <taxon>Eukaryota</taxon>
        <taxon>Fungi</taxon>
        <taxon>Dikarya</taxon>
        <taxon>Ascomycota</taxon>
        <taxon>Pezizomycotina</taxon>
        <taxon>Sordariomycetes</taxon>
        <taxon>Hypocreomycetidae</taxon>
        <taxon>Glomerellales</taxon>
        <taxon>Glomerellaceae</taxon>
        <taxon>Colletotrichum</taxon>
        <taxon>Colletotrichum spaethianum species complex</taxon>
    </lineage>
</organism>
<feature type="compositionally biased region" description="Polar residues" evidence="1">
    <location>
        <begin position="116"/>
        <end position="125"/>
    </location>
</feature>
<reference evidence="3 4" key="1">
    <citation type="submission" date="2015-06" db="EMBL/GenBank/DDBJ databases">
        <title>Survival trade-offs in plant roots during colonization by closely related pathogenic and mutualistic fungi.</title>
        <authorList>
            <person name="Hacquard S."/>
            <person name="Kracher B."/>
            <person name="Hiruma K."/>
            <person name="Weinman A."/>
            <person name="Muench P."/>
            <person name="Garrido Oter R."/>
            <person name="Ver Loren van Themaat E."/>
            <person name="Dallerey J.-F."/>
            <person name="Damm U."/>
            <person name="Henrissat B."/>
            <person name="Lespinet O."/>
            <person name="Thon M."/>
            <person name="Kemen E."/>
            <person name="McHardy A.C."/>
            <person name="Schulze-Lefert P."/>
            <person name="O'Connell R.J."/>
        </authorList>
    </citation>
    <scope>NUCLEOTIDE SEQUENCE [LARGE SCALE GENOMIC DNA]</scope>
    <source>
        <strain evidence="3 4">MAFF 238704</strain>
    </source>
</reference>
<gene>
    <name evidence="3" type="ORF">CI238_04191</name>
</gene>
<proteinExistence type="predicted"/>
<protein>
    <submittedName>
        <fullName evidence="3">Uncharacterized protein</fullName>
    </submittedName>
</protein>
<accession>A0A167CIJ6</accession>
<sequence>MVSPSSHDEALSNTSLEALTNVQQAPMSKTRSNKPIQKRPRMSTNLHRELLLANLHDDSRSGVSSDPKTFGSNQHRSNLRSATSPGSPSCSGALPFIPEILVKSADIGNARANAGGSVSPSNHPQSPGHLQVPRKPKSKPKAGPQDTPQSVESRAGHKKTFRSCFDRALGLYHVRAYGDHERLVGGRYRAKRNVFRVIALVGLLMTLSLGISVALFIYFASNGRAGPEWFAWIGVSAVGWIWSFLAFIMVKRSKKRVLHDVEIARQSIRLSGRVCSGTAAPTAIFGGPSANMQQVMRAGSAVAVINATSGAGPSLLRPCPGLRAIPEDEGEYGEENWALDAEERLDMLVTIQRSEDGKTE</sequence>
<keyword evidence="4" id="KW-1185">Reference proteome</keyword>
<feature type="compositionally biased region" description="Polar residues" evidence="1">
    <location>
        <begin position="11"/>
        <end position="35"/>
    </location>
</feature>